<keyword evidence="3" id="KW-1185">Reference proteome</keyword>
<dbReference type="SUPFAM" id="SSF53756">
    <property type="entry name" value="UDP-Glycosyltransferase/glycogen phosphorylase"/>
    <property type="match status" value="1"/>
</dbReference>
<organism evidence="2 3">
    <name type="scientific">Vogesella margarita</name>
    <dbReference type="NCBI Taxonomy" id="2984199"/>
    <lineage>
        <taxon>Bacteria</taxon>
        <taxon>Pseudomonadati</taxon>
        <taxon>Pseudomonadota</taxon>
        <taxon>Betaproteobacteria</taxon>
        <taxon>Neisseriales</taxon>
        <taxon>Chromobacteriaceae</taxon>
        <taxon>Vogesella</taxon>
    </lineage>
</organism>
<evidence type="ECO:0000256" key="1">
    <source>
        <dbReference type="SAM" id="MobiDB-lite"/>
    </source>
</evidence>
<name>A0ABT5INC4_9NEIS</name>
<comment type="caution">
    <text evidence="2">The sequence shown here is derived from an EMBL/GenBank/DDBJ whole genome shotgun (WGS) entry which is preliminary data.</text>
</comment>
<reference evidence="2 3" key="1">
    <citation type="submission" date="2023-01" db="EMBL/GenBank/DDBJ databases">
        <title>Novel species of the genus Vogesella isolated from rivers.</title>
        <authorList>
            <person name="Lu H."/>
        </authorList>
    </citation>
    <scope>NUCLEOTIDE SEQUENCE [LARGE SCALE GENOMIC DNA]</scope>
    <source>
        <strain evidence="2 3">LYT5W</strain>
    </source>
</reference>
<dbReference type="Pfam" id="PF05159">
    <property type="entry name" value="Capsule_synth"/>
    <property type="match status" value="1"/>
</dbReference>
<proteinExistence type="predicted"/>
<sequence length="423" mass="48972">MLLLQGPMGFFFYRFACWLRAQGVRVLKVNFNGGDNLFYRDEDVFNYRGRLEDFPLWLGRLLHEQQVDAMVCFGDCRTYHRHAAAVAKEKGKGFFAFEEGYLRPDYITLEEDGVNAHSPLWQDTPAQLAAHPVREPEKPLPTGNSFWKMAISAMAYYAAASLARPWFPHYRHHRDFSVLREGLVWIRSGYRKHLYRWRDRHQQDFLVEKLDQRYFLQVLQVHNDSQVHHHSDFDDVSHFIRHVMDSFARHAASDMHLVIKHHPLDRGYHHYGKLISSIAASTGLSGRVHYLHDVHLPTLIKHACGLVTINSTVGLQALYHGKPCIVLGRALYDLTGLTHQSGLQHFWRNPEPVSRELYLRFRATLIEKTQLNGAFYGRSHWMTAGMSQLRQLKVVNPQAGERAPLAGLSAKRPRKRAKRASIH</sequence>
<dbReference type="Proteomes" id="UP001222030">
    <property type="component" value="Unassembled WGS sequence"/>
</dbReference>
<dbReference type="RefSeq" id="WP_272771346.1">
    <property type="nucleotide sequence ID" value="NZ_JAQQLE010000003.1"/>
</dbReference>
<gene>
    <name evidence="2" type="ORF">PQU96_06065</name>
</gene>
<dbReference type="InterPro" id="IPR007833">
    <property type="entry name" value="Capsule_polysaccharide_synth"/>
</dbReference>
<feature type="region of interest" description="Disordered" evidence="1">
    <location>
        <begin position="403"/>
        <end position="423"/>
    </location>
</feature>
<accession>A0ABT5INC4</accession>
<evidence type="ECO:0000313" key="3">
    <source>
        <dbReference type="Proteomes" id="UP001222030"/>
    </source>
</evidence>
<protein>
    <submittedName>
        <fullName evidence="2">Capsular biosynthesis protein</fullName>
    </submittedName>
</protein>
<evidence type="ECO:0000313" key="2">
    <source>
        <dbReference type="EMBL" id="MDC7713703.1"/>
    </source>
</evidence>
<dbReference type="EMBL" id="JAQQLE010000003">
    <property type="protein sequence ID" value="MDC7713703.1"/>
    <property type="molecule type" value="Genomic_DNA"/>
</dbReference>
<dbReference type="CDD" id="cd16441">
    <property type="entry name" value="beta_Kdo_transferase_KpsS"/>
    <property type="match status" value="1"/>
</dbReference>
<feature type="compositionally biased region" description="Basic residues" evidence="1">
    <location>
        <begin position="411"/>
        <end position="423"/>
    </location>
</feature>